<evidence type="ECO:0000313" key="2">
    <source>
        <dbReference type="Proteomes" id="UP001158045"/>
    </source>
</evidence>
<dbReference type="EMBL" id="JARYZI010000004">
    <property type="protein sequence ID" value="MDH8677983.1"/>
    <property type="molecule type" value="Genomic_DNA"/>
</dbReference>
<dbReference type="Gene3D" id="3.30.429.10">
    <property type="entry name" value="Macrophage Migration Inhibitory Factor"/>
    <property type="match status" value="1"/>
</dbReference>
<proteinExistence type="predicted"/>
<keyword evidence="2" id="KW-1185">Reference proteome</keyword>
<protein>
    <submittedName>
        <fullName evidence="1">DUF1904 family protein</fullName>
    </submittedName>
</protein>
<dbReference type="InterPro" id="IPR014347">
    <property type="entry name" value="Tautomerase/MIF_sf"/>
</dbReference>
<dbReference type="SUPFAM" id="SSF55331">
    <property type="entry name" value="Tautomerase/MIF"/>
    <property type="match status" value="1"/>
</dbReference>
<dbReference type="InterPro" id="IPR015017">
    <property type="entry name" value="DUF1904"/>
</dbReference>
<dbReference type="RefSeq" id="WP_281093813.1">
    <property type="nucleotide sequence ID" value="NZ_JARYZI010000004.1"/>
</dbReference>
<gene>
    <name evidence="1" type="ORF">QE109_07475</name>
</gene>
<dbReference type="Pfam" id="PF08921">
    <property type="entry name" value="DUF1904"/>
    <property type="match status" value="1"/>
</dbReference>
<name>A0ABT6NC36_9FIRM</name>
<dbReference type="Proteomes" id="UP001158045">
    <property type="component" value="Unassembled WGS sequence"/>
</dbReference>
<comment type="caution">
    <text evidence="1">The sequence shown here is derived from an EMBL/GenBank/DDBJ whole genome shotgun (WGS) entry which is preliminary data.</text>
</comment>
<evidence type="ECO:0000313" key="1">
    <source>
        <dbReference type="EMBL" id="MDH8677983.1"/>
    </source>
</evidence>
<sequence>MPHIIFKGIDMEDVKRVDKLIVKEISNIVNCPVDHFTVEWTPTIFISQGVENTGGYPFVTVNWFKRSREQRDEVAKLITGQILDLGYTDVCVYFHELEPSAYYENGIHY</sequence>
<organism evidence="1 2">
    <name type="scientific">Fusibacter bizertensis</name>
    <dbReference type="NCBI Taxonomy" id="1488331"/>
    <lineage>
        <taxon>Bacteria</taxon>
        <taxon>Bacillati</taxon>
        <taxon>Bacillota</taxon>
        <taxon>Clostridia</taxon>
        <taxon>Eubacteriales</taxon>
        <taxon>Eubacteriales Family XII. Incertae Sedis</taxon>
        <taxon>Fusibacter</taxon>
    </lineage>
</organism>
<reference evidence="1 2" key="1">
    <citation type="submission" date="2023-04" db="EMBL/GenBank/DDBJ databases">
        <title>Fusibacter bizertensis strain WBS, isolated from littoral bottom sediments of the Arctic seas - biochemical and genomic analysis.</title>
        <authorList>
            <person name="Brioukhanov A.L."/>
        </authorList>
    </citation>
    <scope>NUCLEOTIDE SEQUENCE [LARGE SCALE GENOMIC DNA]</scope>
    <source>
        <strain evidence="1 2">WBS</strain>
    </source>
</reference>
<accession>A0ABT6NC36</accession>